<evidence type="ECO:0000313" key="10">
    <source>
        <dbReference type="EMBL" id="MBB4011717.1"/>
    </source>
</evidence>
<dbReference type="GO" id="GO:0016020">
    <property type="term" value="C:membrane"/>
    <property type="evidence" value="ECO:0007669"/>
    <property type="project" value="UniProtKB-SubCell"/>
</dbReference>
<dbReference type="PANTHER" id="PTHR43065:SF47">
    <property type="match status" value="1"/>
</dbReference>
<evidence type="ECO:0000256" key="4">
    <source>
        <dbReference type="ARBA" id="ARBA00022553"/>
    </source>
</evidence>
<evidence type="ECO:0000313" key="11">
    <source>
        <dbReference type="Proteomes" id="UP000561045"/>
    </source>
</evidence>
<dbReference type="Gene3D" id="1.10.287.130">
    <property type="match status" value="1"/>
</dbReference>
<evidence type="ECO:0000256" key="7">
    <source>
        <dbReference type="SAM" id="Phobius"/>
    </source>
</evidence>
<dbReference type="Gene3D" id="3.30.565.10">
    <property type="entry name" value="Histidine kinase-like ATPase, C-terminal domain"/>
    <property type="match status" value="1"/>
</dbReference>
<keyword evidence="5" id="KW-0808">Transferase</keyword>
<dbReference type="InterPro" id="IPR003594">
    <property type="entry name" value="HATPase_dom"/>
</dbReference>
<dbReference type="InterPro" id="IPR003660">
    <property type="entry name" value="HAMP_dom"/>
</dbReference>
<dbReference type="InterPro" id="IPR004358">
    <property type="entry name" value="Sig_transdc_His_kin-like_C"/>
</dbReference>
<evidence type="ECO:0000256" key="1">
    <source>
        <dbReference type="ARBA" id="ARBA00000085"/>
    </source>
</evidence>
<dbReference type="AlphaFoldDB" id="A0A840BMK4"/>
<keyword evidence="6 10" id="KW-0418">Kinase</keyword>
<protein>
    <recommendedName>
        <fullName evidence="3">histidine kinase</fullName>
        <ecNumber evidence="3">2.7.13.3</ecNumber>
    </recommendedName>
</protein>
<sequence>MSLRFHTLEGLLSALVGGTALVLAIVAGLFVYVMQYRHSAQESAEMVQSLVATVERSAAVAAFAGNIEIANDVVSGLLNNEVVASARLIGNNSTLAFRKRAGATEISGIQQYPIRSPFLSTEQVGTLEVGANADWVADRARQSALELVAWIFGLICLSALISMQIIRQVLSRNLARVTQQIGEIEPGSSARVQCPPLLQATEVGALIGTFNQLLDRIAVSIETERGLRVGVEESARELQATQLELMRSEKMAALGSLVEGVSLELSKPIDISLAVATTLVERSGEISKIAASGIKRSDLDGFIADAKCGADFLLRNVQRVSDFLKNFRSVAVEIRSEKPQVFDLRQIVEDTVATIREGRGDSAYAIVVDVPKDLTLLSYPDPLSQALSNLVENAIVHGFAGRSAGTVTVRGWRVDVHNVRISVGDNGCGIPAANLPRIFEPFFTTKFGIGGSGLGLYVVRNIVENVLGGGVRAESEDGKGTTLTLDIPMRARD</sequence>
<keyword evidence="7" id="KW-1133">Transmembrane helix</keyword>
<feature type="transmembrane region" description="Helical" evidence="7">
    <location>
        <begin position="147"/>
        <end position="166"/>
    </location>
</feature>
<comment type="subcellular location">
    <subcellularLocation>
        <location evidence="2">Membrane</location>
    </subcellularLocation>
</comment>
<keyword evidence="11" id="KW-1185">Reference proteome</keyword>
<dbReference type="EMBL" id="JACIET010000001">
    <property type="protein sequence ID" value="MBB4011717.1"/>
    <property type="molecule type" value="Genomic_DNA"/>
</dbReference>
<evidence type="ECO:0000256" key="5">
    <source>
        <dbReference type="ARBA" id="ARBA00022679"/>
    </source>
</evidence>
<dbReference type="GO" id="GO:0007165">
    <property type="term" value="P:signal transduction"/>
    <property type="evidence" value="ECO:0007669"/>
    <property type="project" value="InterPro"/>
</dbReference>
<feature type="transmembrane region" description="Helical" evidence="7">
    <location>
        <begin position="12"/>
        <end position="33"/>
    </location>
</feature>
<dbReference type="RefSeq" id="WP_183632593.1">
    <property type="nucleotide sequence ID" value="NZ_BAABLE010000011.1"/>
</dbReference>
<evidence type="ECO:0000259" key="8">
    <source>
        <dbReference type="PROSITE" id="PS50109"/>
    </source>
</evidence>
<dbReference type="Pfam" id="PF02518">
    <property type="entry name" value="HATPase_c"/>
    <property type="match status" value="1"/>
</dbReference>
<evidence type="ECO:0000256" key="2">
    <source>
        <dbReference type="ARBA" id="ARBA00004370"/>
    </source>
</evidence>
<dbReference type="InterPro" id="IPR005467">
    <property type="entry name" value="His_kinase_dom"/>
</dbReference>
<keyword evidence="7" id="KW-0812">Transmembrane</keyword>
<name>A0A840BMK4_9RHOO</name>
<gene>
    <name evidence="10" type="ORF">GGR36_001025</name>
</gene>
<dbReference type="CDD" id="cd00075">
    <property type="entry name" value="HATPase"/>
    <property type="match status" value="1"/>
</dbReference>
<accession>A0A840BMK4</accession>
<dbReference type="SUPFAM" id="SSF55874">
    <property type="entry name" value="ATPase domain of HSP90 chaperone/DNA topoisomerase II/histidine kinase"/>
    <property type="match status" value="1"/>
</dbReference>
<organism evidence="10 11">
    <name type="scientific">Niveibacterium umoris</name>
    <dbReference type="NCBI Taxonomy" id="1193620"/>
    <lineage>
        <taxon>Bacteria</taxon>
        <taxon>Pseudomonadati</taxon>
        <taxon>Pseudomonadota</taxon>
        <taxon>Betaproteobacteria</taxon>
        <taxon>Rhodocyclales</taxon>
        <taxon>Rhodocyclaceae</taxon>
        <taxon>Niveibacterium</taxon>
    </lineage>
</organism>
<proteinExistence type="predicted"/>
<dbReference type="EC" id="2.7.13.3" evidence="3"/>
<feature type="domain" description="Histidine kinase" evidence="8">
    <location>
        <begin position="260"/>
        <end position="491"/>
    </location>
</feature>
<dbReference type="SMART" id="SM00387">
    <property type="entry name" value="HATPase_c"/>
    <property type="match status" value="1"/>
</dbReference>
<feature type="domain" description="HAMP" evidence="9">
    <location>
        <begin position="168"/>
        <end position="222"/>
    </location>
</feature>
<comment type="catalytic activity">
    <reaction evidence="1">
        <text>ATP + protein L-histidine = ADP + protein N-phospho-L-histidine.</text>
        <dbReference type="EC" id="2.7.13.3"/>
    </reaction>
</comment>
<dbReference type="GO" id="GO:0004673">
    <property type="term" value="F:protein histidine kinase activity"/>
    <property type="evidence" value="ECO:0007669"/>
    <property type="project" value="UniProtKB-EC"/>
</dbReference>
<dbReference type="InterPro" id="IPR036890">
    <property type="entry name" value="HATPase_C_sf"/>
</dbReference>
<evidence type="ECO:0000259" key="9">
    <source>
        <dbReference type="PROSITE" id="PS50885"/>
    </source>
</evidence>
<comment type="caution">
    <text evidence="10">The sequence shown here is derived from an EMBL/GenBank/DDBJ whole genome shotgun (WGS) entry which is preliminary data.</text>
</comment>
<dbReference type="PROSITE" id="PS50109">
    <property type="entry name" value="HIS_KIN"/>
    <property type="match status" value="1"/>
</dbReference>
<dbReference type="PRINTS" id="PR00344">
    <property type="entry name" value="BCTRLSENSOR"/>
</dbReference>
<keyword evidence="7" id="KW-0472">Membrane</keyword>
<dbReference type="Proteomes" id="UP000561045">
    <property type="component" value="Unassembled WGS sequence"/>
</dbReference>
<evidence type="ECO:0000256" key="3">
    <source>
        <dbReference type="ARBA" id="ARBA00012438"/>
    </source>
</evidence>
<keyword evidence="4" id="KW-0597">Phosphoprotein</keyword>
<dbReference type="PANTHER" id="PTHR43065">
    <property type="entry name" value="SENSOR HISTIDINE KINASE"/>
    <property type="match status" value="1"/>
</dbReference>
<evidence type="ECO:0000256" key="6">
    <source>
        <dbReference type="ARBA" id="ARBA00022777"/>
    </source>
</evidence>
<dbReference type="PROSITE" id="PS50885">
    <property type="entry name" value="HAMP"/>
    <property type="match status" value="1"/>
</dbReference>
<reference evidence="10 11" key="1">
    <citation type="submission" date="2020-08" db="EMBL/GenBank/DDBJ databases">
        <title>Genomic Encyclopedia of Type Strains, Phase IV (KMG-IV): sequencing the most valuable type-strain genomes for metagenomic binning, comparative biology and taxonomic classification.</title>
        <authorList>
            <person name="Goeker M."/>
        </authorList>
    </citation>
    <scope>NUCLEOTIDE SEQUENCE [LARGE SCALE GENOMIC DNA]</scope>
    <source>
        <strain evidence="10 11">DSM 106739</strain>
    </source>
</reference>